<organism evidence="1 2">
    <name type="scientific">Gossypium schwendimanii</name>
    <name type="common">Cotton</name>
    <dbReference type="NCBI Taxonomy" id="34291"/>
    <lineage>
        <taxon>Eukaryota</taxon>
        <taxon>Viridiplantae</taxon>
        <taxon>Streptophyta</taxon>
        <taxon>Embryophyta</taxon>
        <taxon>Tracheophyta</taxon>
        <taxon>Spermatophyta</taxon>
        <taxon>Magnoliopsida</taxon>
        <taxon>eudicotyledons</taxon>
        <taxon>Gunneridae</taxon>
        <taxon>Pentapetalae</taxon>
        <taxon>rosids</taxon>
        <taxon>malvids</taxon>
        <taxon>Malvales</taxon>
        <taxon>Malvaceae</taxon>
        <taxon>Malvoideae</taxon>
        <taxon>Gossypium</taxon>
    </lineage>
</organism>
<comment type="caution">
    <text evidence="1">The sequence shown here is derived from an EMBL/GenBank/DDBJ whole genome shotgun (WGS) entry which is preliminary data.</text>
</comment>
<dbReference type="Proteomes" id="UP000593576">
    <property type="component" value="Unassembled WGS sequence"/>
</dbReference>
<gene>
    <name evidence="1" type="ORF">Goshw_021856</name>
</gene>
<keyword evidence="2" id="KW-1185">Reference proteome</keyword>
<proteinExistence type="predicted"/>
<dbReference type="AlphaFoldDB" id="A0A7J9LQJ5"/>
<protein>
    <submittedName>
        <fullName evidence="1">Uncharacterized protein</fullName>
    </submittedName>
</protein>
<name>A0A7J9LQJ5_GOSSC</name>
<reference evidence="1 2" key="1">
    <citation type="journal article" date="2019" name="Genome Biol. Evol.">
        <title>Insights into the evolution of the New World diploid cottons (Gossypium, subgenus Houzingenia) based on genome sequencing.</title>
        <authorList>
            <person name="Grover C.E."/>
            <person name="Arick M.A. 2nd"/>
            <person name="Thrash A."/>
            <person name="Conover J.L."/>
            <person name="Sanders W.S."/>
            <person name="Peterson D.G."/>
            <person name="Frelichowski J.E."/>
            <person name="Scheffler J.A."/>
            <person name="Scheffler B.E."/>
            <person name="Wendel J.F."/>
        </authorList>
    </citation>
    <scope>NUCLEOTIDE SEQUENCE [LARGE SCALE GENOMIC DNA]</scope>
    <source>
        <strain evidence="1">1</strain>
        <tissue evidence="1">Leaf</tissue>
    </source>
</reference>
<evidence type="ECO:0000313" key="1">
    <source>
        <dbReference type="EMBL" id="MBA0860846.1"/>
    </source>
</evidence>
<dbReference type="EMBL" id="JABFAF010000007">
    <property type="protein sequence ID" value="MBA0860846.1"/>
    <property type="molecule type" value="Genomic_DNA"/>
</dbReference>
<sequence>MKPRLKMNCLSRASLKQSI</sequence>
<evidence type="ECO:0000313" key="2">
    <source>
        <dbReference type="Proteomes" id="UP000593576"/>
    </source>
</evidence>
<accession>A0A7J9LQJ5</accession>